<accession>A0A0S3PRN7</accession>
<evidence type="ECO:0000313" key="2">
    <source>
        <dbReference type="EMBL" id="BAT58478.1"/>
    </source>
</evidence>
<organism evidence="2 3">
    <name type="scientific">Variibacter gotjawalensis</name>
    <dbReference type="NCBI Taxonomy" id="1333996"/>
    <lineage>
        <taxon>Bacteria</taxon>
        <taxon>Pseudomonadati</taxon>
        <taxon>Pseudomonadota</taxon>
        <taxon>Alphaproteobacteria</taxon>
        <taxon>Hyphomicrobiales</taxon>
        <taxon>Nitrobacteraceae</taxon>
        <taxon>Variibacter</taxon>
    </lineage>
</organism>
<dbReference type="AlphaFoldDB" id="A0A0S3PRN7"/>
<dbReference type="OrthoDB" id="9801609at2"/>
<evidence type="ECO:0000313" key="3">
    <source>
        <dbReference type="Proteomes" id="UP000236884"/>
    </source>
</evidence>
<dbReference type="Proteomes" id="UP000236884">
    <property type="component" value="Chromosome"/>
</dbReference>
<dbReference type="PANTHER" id="PTHR36973">
    <property type="entry name" value="SLL1456 PROTEIN-RELATED"/>
    <property type="match status" value="1"/>
</dbReference>
<dbReference type="Gene3D" id="3.40.50.150">
    <property type="entry name" value="Vaccinia Virus protein VP39"/>
    <property type="match status" value="1"/>
</dbReference>
<dbReference type="Pfam" id="PF05050">
    <property type="entry name" value="Methyltransf_21"/>
    <property type="match status" value="1"/>
</dbReference>
<dbReference type="RefSeq" id="WP_096352458.1">
    <property type="nucleotide sequence ID" value="NZ_AP014946.1"/>
</dbReference>
<sequence length="340" mass="37239">MTKRIAYGQRFEDIHLMRCFGDQPSGFYIDVGAGHPVIDNVSFLFYLAGWRGITVEPNPKLARLSRVARQRDTQQECVVGASVGEAAYYQVEEFHGFSTTVASNADLVRDNFEKAAHVRSVPMTTLAVLCAAHAPAEIDFLKVDVEGAEKDVLGGNDWTKYRPKVVLAEALAPVTQEESFAEWEPILLNNGYRFALFDSLNRYYVADEASHLSARLAQSPANFNDYTQVGMFKGADSDASHPDHALARRLAGGVMTRAPLLDSAQMFDLLTAHLTEAQLLAPANKAAFDGIVANLLGSLDGTAEFSSASNLKTVRDIYAMVTQTEAFRLACARISASYAW</sequence>
<dbReference type="NCBIfam" id="TIGR01444">
    <property type="entry name" value="fkbM_fam"/>
    <property type="match status" value="1"/>
</dbReference>
<reference evidence="2 3" key="1">
    <citation type="submission" date="2015-08" db="EMBL/GenBank/DDBJ databases">
        <title>Investigation of the bacterial diversity of lava forest soil.</title>
        <authorList>
            <person name="Lee J.S."/>
        </authorList>
    </citation>
    <scope>NUCLEOTIDE SEQUENCE [LARGE SCALE GENOMIC DNA]</scope>
    <source>
        <strain evidence="2 3">GJW-30</strain>
    </source>
</reference>
<proteinExistence type="predicted"/>
<dbReference type="EMBL" id="AP014946">
    <property type="protein sequence ID" value="BAT58478.1"/>
    <property type="molecule type" value="Genomic_DNA"/>
</dbReference>
<feature type="domain" description="Methyltransferase FkbM" evidence="1">
    <location>
        <begin position="30"/>
        <end position="194"/>
    </location>
</feature>
<protein>
    <recommendedName>
        <fullName evidence="1">Methyltransferase FkbM domain-containing protein</fullName>
    </recommendedName>
</protein>
<name>A0A0S3PRN7_9BRAD</name>
<dbReference type="GO" id="GO:0008171">
    <property type="term" value="F:O-methyltransferase activity"/>
    <property type="evidence" value="ECO:0007669"/>
    <property type="project" value="TreeGrafter"/>
</dbReference>
<evidence type="ECO:0000259" key="1">
    <source>
        <dbReference type="Pfam" id="PF05050"/>
    </source>
</evidence>
<dbReference type="InterPro" id="IPR006342">
    <property type="entry name" value="FkbM_mtfrase"/>
</dbReference>
<keyword evidence="3" id="KW-1185">Reference proteome</keyword>
<dbReference type="SUPFAM" id="SSF53335">
    <property type="entry name" value="S-adenosyl-L-methionine-dependent methyltransferases"/>
    <property type="match status" value="1"/>
</dbReference>
<gene>
    <name evidence="2" type="ORF">GJW-30_1_01004</name>
</gene>
<dbReference type="KEGG" id="vgo:GJW-30_1_01004"/>
<dbReference type="PANTHER" id="PTHR36973:SF4">
    <property type="entry name" value="NODULATION PROTEIN"/>
    <property type="match status" value="1"/>
</dbReference>
<dbReference type="InterPro" id="IPR029063">
    <property type="entry name" value="SAM-dependent_MTases_sf"/>
</dbReference>
<dbReference type="InterPro" id="IPR053188">
    <property type="entry name" value="FkbM_Methyltransferase"/>
</dbReference>